<organism evidence="2 3">
    <name type="scientific">Acanthoscelides obtectus</name>
    <name type="common">Bean weevil</name>
    <name type="synonym">Bruchus obtectus</name>
    <dbReference type="NCBI Taxonomy" id="200917"/>
    <lineage>
        <taxon>Eukaryota</taxon>
        <taxon>Metazoa</taxon>
        <taxon>Ecdysozoa</taxon>
        <taxon>Arthropoda</taxon>
        <taxon>Hexapoda</taxon>
        <taxon>Insecta</taxon>
        <taxon>Pterygota</taxon>
        <taxon>Neoptera</taxon>
        <taxon>Endopterygota</taxon>
        <taxon>Coleoptera</taxon>
        <taxon>Polyphaga</taxon>
        <taxon>Cucujiformia</taxon>
        <taxon>Chrysomeloidea</taxon>
        <taxon>Chrysomelidae</taxon>
        <taxon>Bruchinae</taxon>
        <taxon>Bruchini</taxon>
        <taxon>Acanthoscelides</taxon>
    </lineage>
</organism>
<evidence type="ECO:0000313" key="3">
    <source>
        <dbReference type="Proteomes" id="UP001152888"/>
    </source>
</evidence>
<dbReference type="AlphaFoldDB" id="A0A9P0Q8G5"/>
<evidence type="ECO:0000256" key="1">
    <source>
        <dbReference type="SAM" id="MobiDB-lite"/>
    </source>
</evidence>
<dbReference type="OrthoDB" id="6724665at2759"/>
<dbReference type="EMBL" id="CAKOFQ010008273">
    <property type="protein sequence ID" value="CAH2013125.1"/>
    <property type="molecule type" value="Genomic_DNA"/>
</dbReference>
<gene>
    <name evidence="2" type="ORF">ACAOBT_LOCUS33229</name>
</gene>
<reference evidence="2" key="1">
    <citation type="submission" date="2022-03" db="EMBL/GenBank/DDBJ databases">
        <authorList>
            <person name="Sayadi A."/>
        </authorList>
    </citation>
    <scope>NUCLEOTIDE SEQUENCE</scope>
</reference>
<evidence type="ECO:0000313" key="2">
    <source>
        <dbReference type="EMBL" id="CAH2013125.1"/>
    </source>
</evidence>
<proteinExistence type="predicted"/>
<feature type="region of interest" description="Disordered" evidence="1">
    <location>
        <begin position="37"/>
        <end position="65"/>
    </location>
</feature>
<name>A0A9P0Q8G5_ACAOB</name>
<protein>
    <submittedName>
        <fullName evidence="2">Uncharacterized protein</fullName>
    </submittedName>
</protein>
<sequence length="77" mass="8265">MEQLSACDLLSYWRLNIHFASAGCSKRPLHNLADIDGSNGRVSNSANGAPKGPRGLPGLPRQRDVGHVNLAFDHTEG</sequence>
<dbReference type="Proteomes" id="UP001152888">
    <property type="component" value="Unassembled WGS sequence"/>
</dbReference>
<keyword evidence="3" id="KW-1185">Reference proteome</keyword>
<comment type="caution">
    <text evidence="2">The sequence shown here is derived from an EMBL/GenBank/DDBJ whole genome shotgun (WGS) entry which is preliminary data.</text>
</comment>
<accession>A0A9P0Q8G5</accession>